<dbReference type="AlphaFoldDB" id="A0A433DGL2"/>
<reference evidence="1 2" key="1">
    <citation type="journal article" date="2018" name="New Phytol.">
        <title>Phylogenomics of Endogonaceae and evolution of mycorrhizas within Mucoromycota.</title>
        <authorList>
            <person name="Chang Y."/>
            <person name="Desiro A."/>
            <person name="Na H."/>
            <person name="Sandor L."/>
            <person name="Lipzen A."/>
            <person name="Clum A."/>
            <person name="Barry K."/>
            <person name="Grigoriev I.V."/>
            <person name="Martin F.M."/>
            <person name="Stajich J.E."/>
            <person name="Smith M.E."/>
            <person name="Bonito G."/>
            <person name="Spatafora J.W."/>
        </authorList>
    </citation>
    <scope>NUCLEOTIDE SEQUENCE [LARGE SCALE GENOMIC DNA]</scope>
    <source>
        <strain evidence="1 2">GMNB39</strain>
    </source>
</reference>
<gene>
    <name evidence="1" type="ORF">BC936DRAFT_140770</name>
</gene>
<protein>
    <submittedName>
        <fullName evidence="1">Uncharacterized protein</fullName>
    </submittedName>
</protein>
<proteinExistence type="predicted"/>
<name>A0A433DGL2_9FUNG</name>
<dbReference type="Proteomes" id="UP000268093">
    <property type="component" value="Unassembled WGS sequence"/>
</dbReference>
<comment type="caution">
    <text evidence="1">The sequence shown here is derived from an EMBL/GenBank/DDBJ whole genome shotgun (WGS) entry which is preliminary data.</text>
</comment>
<dbReference type="EMBL" id="RBNI01001785">
    <property type="protein sequence ID" value="RUP49992.1"/>
    <property type="molecule type" value="Genomic_DNA"/>
</dbReference>
<sequence length="104" mass="11902">MGFLSKPFGAARLFSLAFCIFYLEGSRHLGRHNRIPTFTLSNPTMFIPPELDHKTCHSSPLSSTTANASDMQPASDRKTYNYFPFTSYIVPTIIKYVQYVDWNQ</sequence>
<keyword evidence="2" id="KW-1185">Reference proteome</keyword>
<accession>A0A433DGL2</accession>
<organism evidence="1 2">
    <name type="scientific">Jimgerdemannia flammicorona</name>
    <dbReference type="NCBI Taxonomy" id="994334"/>
    <lineage>
        <taxon>Eukaryota</taxon>
        <taxon>Fungi</taxon>
        <taxon>Fungi incertae sedis</taxon>
        <taxon>Mucoromycota</taxon>
        <taxon>Mucoromycotina</taxon>
        <taxon>Endogonomycetes</taxon>
        <taxon>Endogonales</taxon>
        <taxon>Endogonaceae</taxon>
        <taxon>Jimgerdemannia</taxon>
    </lineage>
</organism>
<evidence type="ECO:0000313" key="1">
    <source>
        <dbReference type="EMBL" id="RUP49992.1"/>
    </source>
</evidence>
<evidence type="ECO:0000313" key="2">
    <source>
        <dbReference type="Proteomes" id="UP000268093"/>
    </source>
</evidence>